<evidence type="ECO:0000313" key="2">
    <source>
        <dbReference type="Ensembl" id="ENSMFAP00000056618.1"/>
    </source>
</evidence>
<feature type="region of interest" description="Disordered" evidence="1">
    <location>
        <begin position="304"/>
        <end position="495"/>
    </location>
</feature>
<feature type="compositionally biased region" description="Low complexity" evidence="1">
    <location>
        <begin position="477"/>
        <end position="492"/>
    </location>
</feature>
<feature type="compositionally biased region" description="Basic and acidic residues" evidence="1">
    <location>
        <begin position="39"/>
        <end position="53"/>
    </location>
</feature>
<evidence type="ECO:0000256" key="1">
    <source>
        <dbReference type="SAM" id="MobiDB-lite"/>
    </source>
</evidence>
<sequence>MSSTDEVSVCGAGFGPEGGKQAGAHAASPGAPQGHGHGRGLDLRGQRSGEGKGESGFTDPEGFSFEPESELIEQGRVVLWGREGRPGTPVDDQGDGVDYSFYLADESATIMPPSSVQGHPSLEGAAAKGSTDIWADLEVGPSGRGALNPCPGEWQQSSGGPLHLSVPGPGPAWENPERGLKSRLSVQVDPQQPSAEGPAGLNSDDSDSTDESSDLPVIRVIISTKEGSQAKPGSPKKPADTCRRPSFHRRESYLQVQGPLLTSPPRRLTPVVERPAVGELDAPSLKKMQSMVWGKVGVRPSCSGAAVRGPLPRGPLGRKVTQEKKSLEGAPKPALRGAFPAWGQRLSVVPPDPASFPPVSGVGLLGKSTRPKEPKHSSPGKKPAGRKTRESQAAAREDNDQNRDDVPRAQLPTQKPELISLSVRRGEYSSGDPNVRAPQVLGTSQPSAFTLRRMVPRCHAPSGDQQPLVHPPRPERQQQQPPGAQGCPRRPCSSSLTSSRTFEVGASIFLQDEQLLPLELQSCSQAGSLHILFSQGFCSSAAFAPSQRSSKQFEIKS</sequence>
<dbReference type="AlphaFoldDB" id="A0A7N9IEA0"/>
<proteinExistence type="predicted"/>
<dbReference type="PANTHER" id="PTHR31866:SF3">
    <property type="match status" value="1"/>
</dbReference>
<accession>A0A7N9IEA0</accession>
<dbReference type="Proteomes" id="UP000233100">
    <property type="component" value="Chromosome X"/>
</dbReference>
<feature type="compositionally biased region" description="Gly residues" evidence="1">
    <location>
        <begin position="12"/>
        <end position="21"/>
    </location>
</feature>
<feature type="region of interest" description="Disordered" evidence="1">
    <location>
        <begin position="1"/>
        <end position="70"/>
    </location>
</feature>
<feature type="region of interest" description="Disordered" evidence="1">
    <location>
        <begin position="136"/>
        <end position="244"/>
    </location>
</feature>
<dbReference type="Ensembl" id="ENSMFAT00000096496.1">
    <property type="protein sequence ID" value="ENSMFAP00000056618.1"/>
    <property type="gene ID" value="ENSMFAG00000000394.2"/>
</dbReference>
<name>A0A7N9IEA0_MACFA</name>
<dbReference type="Pfam" id="PF15483">
    <property type="entry name" value="DUF4641"/>
    <property type="match status" value="1"/>
</dbReference>
<reference evidence="2 3" key="1">
    <citation type="submission" date="2013-03" db="EMBL/GenBank/DDBJ databases">
        <authorList>
            <person name="Warren W."/>
            <person name="Wilson R.K."/>
        </authorList>
    </citation>
    <scope>NUCLEOTIDE SEQUENCE</scope>
</reference>
<evidence type="ECO:0000313" key="3">
    <source>
        <dbReference type="Proteomes" id="UP000233100"/>
    </source>
</evidence>
<reference evidence="2" key="2">
    <citation type="submission" date="2025-08" db="UniProtKB">
        <authorList>
            <consortium name="Ensembl"/>
        </authorList>
    </citation>
    <scope>IDENTIFICATION</scope>
</reference>
<feature type="compositionally biased region" description="Basic and acidic residues" evidence="1">
    <location>
        <begin position="387"/>
        <end position="407"/>
    </location>
</feature>
<dbReference type="InterPro" id="IPR027822">
    <property type="entry name" value="DUF4641"/>
</dbReference>
<protein>
    <submittedName>
        <fullName evidence="2">Uncharacterized protein</fullName>
    </submittedName>
</protein>
<organism evidence="2 3">
    <name type="scientific">Macaca fascicularis</name>
    <name type="common">Crab-eating macaque</name>
    <name type="synonym">Cynomolgus monkey</name>
    <dbReference type="NCBI Taxonomy" id="9541"/>
    <lineage>
        <taxon>Eukaryota</taxon>
        <taxon>Metazoa</taxon>
        <taxon>Chordata</taxon>
        <taxon>Craniata</taxon>
        <taxon>Vertebrata</taxon>
        <taxon>Euteleostomi</taxon>
        <taxon>Mammalia</taxon>
        <taxon>Eutheria</taxon>
        <taxon>Euarchontoglires</taxon>
        <taxon>Primates</taxon>
        <taxon>Haplorrhini</taxon>
        <taxon>Catarrhini</taxon>
        <taxon>Cercopithecidae</taxon>
        <taxon>Cercopithecinae</taxon>
        <taxon>Macaca</taxon>
    </lineage>
</organism>
<feature type="compositionally biased region" description="Acidic residues" evidence="1">
    <location>
        <begin position="204"/>
        <end position="213"/>
    </location>
</feature>
<dbReference type="PANTHER" id="PTHR31866">
    <property type="entry name" value="GENE 4779-RELATED"/>
    <property type="match status" value="1"/>
</dbReference>
<dbReference type="GeneTree" id="ENSGT00390000015252"/>
<feature type="compositionally biased region" description="Polar residues" evidence="1">
    <location>
        <begin position="184"/>
        <end position="194"/>
    </location>
</feature>
<keyword evidence="3" id="KW-1185">Reference proteome</keyword>
<reference evidence="2" key="3">
    <citation type="submission" date="2025-09" db="UniProtKB">
        <authorList>
            <consortium name="Ensembl"/>
        </authorList>
    </citation>
    <scope>IDENTIFICATION</scope>
</reference>